<dbReference type="EMBL" id="JAFIRN010000013">
    <property type="protein sequence ID" value="KAG5837538.1"/>
    <property type="molecule type" value="Genomic_DNA"/>
</dbReference>
<evidence type="ECO:0000313" key="2">
    <source>
        <dbReference type="Proteomes" id="UP001044222"/>
    </source>
</evidence>
<organism evidence="1 2">
    <name type="scientific">Anguilla anguilla</name>
    <name type="common">European freshwater eel</name>
    <name type="synonym">Muraena anguilla</name>
    <dbReference type="NCBI Taxonomy" id="7936"/>
    <lineage>
        <taxon>Eukaryota</taxon>
        <taxon>Metazoa</taxon>
        <taxon>Chordata</taxon>
        <taxon>Craniata</taxon>
        <taxon>Vertebrata</taxon>
        <taxon>Euteleostomi</taxon>
        <taxon>Actinopterygii</taxon>
        <taxon>Neopterygii</taxon>
        <taxon>Teleostei</taxon>
        <taxon>Anguilliformes</taxon>
        <taxon>Anguillidae</taxon>
        <taxon>Anguilla</taxon>
    </lineage>
</organism>
<comment type="caution">
    <text evidence="1">The sequence shown here is derived from an EMBL/GenBank/DDBJ whole genome shotgun (WGS) entry which is preliminary data.</text>
</comment>
<protein>
    <submittedName>
        <fullName evidence="1">Uncharacterized protein</fullName>
    </submittedName>
</protein>
<evidence type="ECO:0000313" key="1">
    <source>
        <dbReference type="EMBL" id="KAG5837538.1"/>
    </source>
</evidence>
<proteinExistence type="predicted"/>
<dbReference type="Proteomes" id="UP001044222">
    <property type="component" value="Chromosome 13"/>
</dbReference>
<accession>A0A9D3RNZ6</accession>
<dbReference type="AlphaFoldDB" id="A0A9D3RNZ6"/>
<reference evidence="1" key="1">
    <citation type="submission" date="2021-01" db="EMBL/GenBank/DDBJ databases">
        <title>A chromosome-scale assembly of European eel, Anguilla anguilla.</title>
        <authorList>
            <person name="Henkel C."/>
            <person name="Jong-Raadsen S.A."/>
            <person name="Dufour S."/>
            <person name="Weltzien F.-A."/>
            <person name="Palstra A.P."/>
            <person name="Pelster B."/>
            <person name="Spaink H.P."/>
            <person name="Van Den Thillart G.E."/>
            <person name="Jansen H."/>
            <person name="Zahm M."/>
            <person name="Klopp C."/>
            <person name="Cedric C."/>
            <person name="Louis A."/>
            <person name="Berthelot C."/>
            <person name="Parey E."/>
            <person name="Roest Crollius H."/>
            <person name="Montfort J."/>
            <person name="Robinson-Rechavi M."/>
            <person name="Bucao C."/>
            <person name="Bouchez O."/>
            <person name="Gislard M."/>
            <person name="Lluch J."/>
            <person name="Milhes M."/>
            <person name="Lampietro C."/>
            <person name="Lopez Roques C."/>
            <person name="Donnadieu C."/>
            <person name="Braasch I."/>
            <person name="Desvignes T."/>
            <person name="Postlethwait J."/>
            <person name="Bobe J."/>
            <person name="Guiguen Y."/>
            <person name="Dirks R."/>
        </authorList>
    </citation>
    <scope>NUCLEOTIDE SEQUENCE</scope>
    <source>
        <strain evidence="1">Tag_6206</strain>
        <tissue evidence="1">Liver</tissue>
    </source>
</reference>
<sequence length="238" mass="27145">MRDSENLSRSYWRPLRHSRQVQEMACGRGITWPFWDSMVTISYRSFWQARVSGVTPGANCESSMEWSKMASEKERTSTLLLPTPFSWSSRSSSRFTTRGWLVSTATSSASWICRKSNFTACSRASMVSSLPRRIARLRASLHSRSSESSSCRRMPSGMVSSRLISAAFPSCMTAISSGGKRIFLFMISRHCSGCRWREKTCLPIPFFISRKVYVVTRRVKWRVCFKALLKRSIQPAPC</sequence>
<gene>
    <name evidence="1" type="ORF">ANANG_G00240370</name>
</gene>
<keyword evidence="2" id="KW-1185">Reference proteome</keyword>
<name>A0A9D3RNZ6_ANGAN</name>